<accession>A0A830G281</accession>
<comment type="caution">
    <text evidence="1">The sequence shown here is derived from an EMBL/GenBank/DDBJ whole genome shotgun (WGS) entry which is preliminary data.</text>
</comment>
<reference evidence="2" key="3">
    <citation type="submission" date="2021-03" db="EMBL/GenBank/DDBJ databases">
        <title>Genomic Encyclopedia of Type Strains, Phase IV (KMG-IV): sequencing the most valuable type-strain genomes for metagenomic binning, comparative biology and taxonomic classification.</title>
        <authorList>
            <person name="Goeker M."/>
        </authorList>
    </citation>
    <scope>NUCLEOTIDE SEQUENCE</scope>
    <source>
        <strain evidence="2">DSM 22443</strain>
    </source>
</reference>
<evidence type="ECO:0000313" key="1">
    <source>
        <dbReference type="EMBL" id="GGM71612.1"/>
    </source>
</evidence>
<reference evidence="1" key="1">
    <citation type="journal article" date="2014" name="Int. J. Syst. Evol. Microbiol.">
        <title>Complete genome sequence of Corynebacterium casei LMG S-19264T (=DSM 44701T), isolated from a smear-ripened cheese.</title>
        <authorList>
            <consortium name="US DOE Joint Genome Institute (JGI-PGF)"/>
            <person name="Walter F."/>
            <person name="Albersmeier A."/>
            <person name="Kalinowski J."/>
            <person name="Ruckert C."/>
        </authorList>
    </citation>
    <scope>NUCLEOTIDE SEQUENCE</scope>
    <source>
        <strain evidence="1">JCM 16108</strain>
    </source>
</reference>
<sequence length="243" mass="24463">METVYELLADLPASATLRAPPASLPAREVRATSYKVGNYLRSRGVHRGSGVGVADVPDPKTVFAFLGSALLAAPVTFDPPGSFDGRAVVAPTDALADYDLGAGGQRVGYGAKPDDPADGHFEGGVWSENPAFPPVSFDGDVPALRDAEGGDGPSQRLLLDAAGTVAADLDADDVVAVRAPFADDATVVAVLGAFRAGATVLLPGVDDGEGAEGATGDTTDGPVGDVAIVTGDVTVPEDRVLAP</sequence>
<dbReference type="RefSeq" id="WP_188872657.1">
    <property type="nucleotide sequence ID" value="NZ_BMOO01000005.1"/>
</dbReference>
<name>A0A830G281_9EURY</name>
<organism evidence="1 3">
    <name type="scientific">Halarchaeum rubridurum</name>
    <dbReference type="NCBI Taxonomy" id="489911"/>
    <lineage>
        <taxon>Archaea</taxon>
        <taxon>Methanobacteriati</taxon>
        <taxon>Methanobacteriota</taxon>
        <taxon>Stenosarchaea group</taxon>
        <taxon>Halobacteria</taxon>
        <taxon>Halobacteriales</taxon>
        <taxon>Halobacteriaceae</taxon>
    </lineage>
</organism>
<evidence type="ECO:0008006" key="4">
    <source>
        <dbReference type="Google" id="ProtNLM"/>
    </source>
</evidence>
<dbReference type="EMBL" id="JAGGKO010000004">
    <property type="protein sequence ID" value="MBP1955338.1"/>
    <property type="molecule type" value="Genomic_DNA"/>
</dbReference>
<keyword evidence="3" id="KW-1185">Reference proteome</keyword>
<reference evidence="1" key="2">
    <citation type="submission" date="2020-09" db="EMBL/GenBank/DDBJ databases">
        <authorList>
            <person name="Sun Q."/>
            <person name="Ohkuma M."/>
        </authorList>
    </citation>
    <scope>NUCLEOTIDE SEQUENCE</scope>
    <source>
        <strain evidence="1">JCM 16108</strain>
    </source>
</reference>
<dbReference type="Proteomes" id="UP000614609">
    <property type="component" value="Unassembled WGS sequence"/>
</dbReference>
<dbReference type="Proteomes" id="UP000765891">
    <property type="component" value="Unassembled WGS sequence"/>
</dbReference>
<dbReference type="AlphaFoldDB" id="A0A830G281"/>
<evidence type="ECO:0000313" key="2">
    <source>
        <dbReference type="EMBL" id="MBP1955338.1"/>
    </source>
</evidence>
<evidence type="ECO:0000313" key="3">
    <source>
        <dbReference type="Proteomes" id="UP000614609"/>
    </source>
</evidence>
<protein>
    <recommendedName>
        <fullName evidence="4">AMP-binding enzyme</fullName>
    </recommendedName>
</protein>
<gene>
    <name evidence="1" type="ORF">GCM10009017_21930</name>
    <name evidence="2" type="ORF">J2752_002261</name>
</gene>
<dbReference type="OrthoDB" id="205088at2157"/>
<dbReference type="EMBL" id="BMOO01000005">
    <property type="protein sequence ID" value="GGM71612.1"/>
    <property type="molecule type" value="Genomic_DNA"/>
</dbReference>
<proteinExistence type="predicted"/>
<dbReference type="SUPFAM" id="SSF56801">
    <property type="entry name" value="Acetyl-CoA synthetase-like"/>
    <property type="match status" value="1"/>
</dbReference>